<accession>A0A4C1VL01</accession>
<dbReference type="AlphaFoldDB" id="A0A4C1VL01"/>
<organism evidence="1 2">
    <name type="scientific">Eumeta variegata</name>
    <name type="common">Bagworm moth</name>
    <name type="synonym">Eumeta japonica</name>
    <dbReference type="NCBI Taxonomy" id="151549"/>
    <lineage>
        <taxon>Eukaryota</taxon>
        <taxon>Metazoa</taxon>
        <taxon>Ecdysozoa</taxon>
        <taxon>Arthropoda</taxon>
        <taxon>Hexapoda</taxon>
        <taxon>Insecta</taxon>
        <taxon>Pterygota</taxon>
        <taxon>Neoptera</taxon>
        <taxon>Endopterygota</taxon>
        <taxon>Lepidoptera</taxon>
        <taxon>Glossata</taxon>
        <taxon>Ditrysia</taxon>
        <taxon>Tineoidea</taxon>
        <taxon>Psychidae</taxon>
        <taxon>Oiketicinae</taxon>
        <taxon>Eumeta</taxon>
    </lineage>
</organism>
<dbReference type="Proteomes" id="UP000299102">
    <property type="component" value="Unassembled WGS sequence"/>
</dbReference>
<dbReference type="EMBL" id="BGZK01000351">
    <property type="protein sequence ID" value="GBP38544.1"/>
    <property type="molecule type" value="Genomic_DNA"/>
</dbReference>
<evidence type="ECO:0000313" key="2">
    <source>
        <dbReference type="Proteomes" id="UP000299102"/>
    </source>
</evidence>
<comment type="caution">
    <text evidence="1">The sequence shown here is derived from an EMBL/GenBank/DDBJ whole genome shotgun (WGS) entry which is preliminary data.</text>
</comment>
<proteinExistence type="predicted"/>
<evidence type="ECO:0000313" key="1">
    <source>
        <dbReference type="EMBL" id="GBP38544.1"/>
    </source>
</evidence>
<sequence length="118" mass="13227">MPSRPRYHGAGVRDRCRARGDLNRAVSGSRRLKLLHDMSGAGGAGVFSEGSRARRKTVNNKIVALFTLATKSSVRKLSETLIKPFLGYKYKELAQYILKISFGLEELFCTKGFHHRSE</sequence>
<reference evidence="1 2" key="1">
    <citation type="journal article" date="2019" name="Commun. Biol.">
        <title>The bagworm genome reveals a unique fibroin gene that provides high tensile strength.</title>
        <authorList>
            <person name="Kono N."/>
            <person name="Nakamura H."/>
            <person name="Ohtoshi R."/>
            <person name="Tomita M."/>
            <person name="Numata K."/>
            <person name="Arakawa K."/>
        </authorList>
    </citation>
    <scope>NUCLEOTIDE SEQUENCE [LARGE SCALE GENOMIC DNA]</scope>
</reference>
<protein>
    <submittedName>
        <fullName evidence="1">Uncharacterized protein</fullName>
    </submittedName>
</protein>
<keyword evidence="2" id="KW-1185">Reference proteome</keyword>
<name>A0A4C1VL01_EUMVA</name>
<gene>
    <name evidence="1" type="ORF">EVAR_96146_1</name>
</gene>